<sequence length="376" mass="40577">MHVAVDARYICKRPSGIGAYVRALVDRLPALAPGDRFTFWRHTSVEGRLSTAPNIDEHRAIGTPNEPFSLLFPRLFGPTDGDVFHAPHNILGRGIRSAVVTTIHDIMWLDAPHFAEGSAFRRTFRVPFFRAGLHASLRRSTRILTVSRASADAIVRYDPSAKGRVVVTHNAADPWFAPPKDRDAARARAAHVLGTDAPYFVLVGQNAPYKGHALALEAFAAAATRGERLVLVQRLDTGRGLDALAQRLGIKGRLVIRPTLPRDDLVALLHGALALLQPSFAEGFGMPALEAMAAGCPVITSDIAPLVEVTGDAGLHFPRGSVEGLAAAMRRVASDPVLRAELAARGPERGKTFSWDTTARTTLDVYREAAALGPRP</sequence>
<dbReference type="RefSeq" id="WP_271930896.1">
    <property type="nucleotide sequence ID" value="NZ_JAQNDO010000001.1"/>
</dbReference>
<evidence type="ECO:0000313" key="4">
    <source>
        <dbReference type="Proteomes" id="UP001221411"/>
    </source>
</evidence>
<evidence type="ECO:0000259" key="2">
    <source>
        <dbReference type="Pfam" id="PF00534"/>
    </source>
</evidence>
<comment type="caution">
    <text evidence="3">The sequence shown here is derived from an EMBL/GenBank/DDBJ whole genome shotgun (WGS) entry which is preliminary data.</text>
</comment>
<feature type="domain" description="Glycosyl transferase family 1" evidence="2">
    <location>
        <begin position="187"/>
        <end position="348"/>
    </location>
</feature>
<dbReference type="CDD" id="cd03809">
    <property type="entry name" value="GT4_MtfB-like"/>
    <property type="match status" value="1"/>
</dbReference>
<evidence type="ECO:0000313" key="3">
    <source>
        <dbReference type="EMBL" id="MDC0744978.1"/>
    </source>
</evidence>
<organism evidence="3 4">
    <name type="scientific">Polyangium mundeleinium</name>
    <dbReference type="NCBI Taxonomy" id="2995306"/>
    <lineage>
        <taxon>Bacteria</taxon>
        <taxon>Pseudomonadati</taxon>
        <taxon>Myxococcota</taxon>
        <taxon>Polyangia</taxon>
        <taxon>Polyangiales</taxon>
        <taxon>Polyangiaceae</taxon>
        <taxon>Polyangium</taxon>
    </lineage>
</organism>
<dbReference type="Proteomes" id="UP001221411">
    <property type="component" value="Unassembled WGS sequence"/>
</dbReference>
<gene>
    <name evidence="3" type="ORF">POL67_26840</name>
</gene>
<dbReference type="SUPFAM" id="SSF53756">
    <property type="entry name" value="UDP-Glycosyltransferase/glycogen phosphorylase"/>
    <property type="match status" value="1"/>
</dbReference>
<name>A0ABT5EUV9_9BACT</name>
<proteinExistence type="predicted"/>
<reference evidence="3 4" key="1">
    <citation type="submission" date="2022-11" db="EMBL/GenBank/DDBJ databases">
        <title>Minimal conservation of predation-associated metabolite biosynthetic gene clusters underscores biosynthetic potential of Myxococcota including descriptions for ten novel species: Archangium lansinium sp. nov., Myxococcus landrumus sp. nov., Nannocystis bai.</title>
        <authorList>
            <person name="Ahearne A."/>
            <person name="Stevens C."/>
            <person name="Dowd S."/>
        </authorList>
    </citation>
    <scope>NUCLEOTIDE SEQUENCE [LARGE SCALE GENOMIC DNA]</scope>
    <source>
        <strain evidence="3 4">RJM3</strain>
    </source>
</reference>
<accession>A0ABT5EUV9</accession>
<keyword evidence="1" id="KW-0808">Transferase</keyword>
<dbReference type="EMBL" id="JAQNDO010000001">
    <property type="protein sequence ID" value="MDC0744978.1"/>
    <property type="molecule type" value="Genomic_DNA"/>
</dbReference>
<evidence type="ECO:0000256" key="1">
    <source>
        <dbReference type="ARBA" id="ARBA00022679"/>
    </source>
</evidence>
<dbReference type="Gene3D" id="3.40.50.2000">
    <property type="entry name" value="Glycogen Phosphorylase B"/>
    <property type="match status" value="2"/>
</dbReference>
<protein>
    <submittedName>
        <fullName evidence="3">Glycosyltransferase family 1 protein</fullName>
    </submittedName>
</protein>
<dbReference type="PANTHER" id="PTHR46401">
    <property type="entry name" value="GLYCOSYLTRANSFERASE WBBK-RELATED"/>
    <property type="match status" value="1"/>
</dbReference>
<dbReference type="Pfam" id="PF00534">
    <property type="entry name" value="Glycos_transf_1"/>
    <property type="match status" value="1"/>
</dbReference>
<keyword evidence="4" id="KW-1185">Reference proteome</keyword>
<dbReference type="PANTHER" id="PTHR46401:SF2">
    <property type="entry name" value="GLYCOSYLTRANSFERASE WBBK-RELATED"/>
    <property type="match status" value="1"/>
</dbReference>
<dbReference type="InterPro" id="IPR001296">
    <property type="entry name" value="Glyco_trans_1"/>
</dbReference>